<accession>A0A382BLX2</accession>
<name>A0A382BLX2_9ZZZZ</name>
<reference evidence="1" key="1">
    <citation type="submission" date="2018-05" db="EMBL/GenBank/DDBJ databases">
        <authorList>
            <person name="Lanie J.A."/>
            <person name="Ng W.-L."/>
            <person name="Kazmierczak K.M."/>
            <person name="Andrzejewski T.M."/>
            <person name="Davidsen T.M."/>
            <person name="Wayne K.J."/>
            <person name="Tettelin H."/>
            <person name="Glass J.I."/>
            <person name="Rusch D."/>
            <person name="Podicherti R."/>
            <person name="Tsui H.-C.T."/>
            <person name="Winkler M.E."/>
        </authorList>
    </citation>
    <scope>NUCLEOTIDE SEQUENCE</scope>
</reference>
<gene>
    <name evidence="1" type="ORF">METZ01_LOCUS167041</name>
</gene>
<dbReference type="AlphaFoldDB" id="A0A382BLX2"/>
<dbReference type="EMBL" id="UINC01030198">
    <property type="protein sequence ID" value="SVB14187.1"/>
    <property type="molecule type" value="Genomic_DNA"/>
</dbReference>
<protein>
    <submittedName>
        <fullName evidence="1">Uncharacterized protein</fullName>
    </submittedName>
</protein>
<evidence type="ECO:0000313" key="1">
    <source>
        <dbReference type="EMBL" id="SVB14187.1"/>
    </source>
</evidence>
<proteinExistence type="predicted"/>
<sequence>MMKLTAKRFNRIVQRLPVISPITMVWNYHCNWKENVERLNHGIDLWNKTPEEYRGIVRTHLSEASILVIPDFVVEHDKLNDVIKDFRKELYIEDKILYEYTKELSEKDFIARFNKSLYEHVLQEIKSAKSGSDSIELEEPLKKIAYWFWSEDINISEVEPFYSKKDVGGRPAGKSKQTIQKKDIIRKLFVLYKSKDIGGQNKIDAARWIYDRLLKSKPKQWKGAVYKESTIYKVLKTLK</sequence>
<organism evidence="1">
    <name type="scientific">marine metagenome</name>
    <dbReference type="NCBI Taxonomy" id="408172"/>
    <lineage>
        <taxon>unclassified sequences</taxon>
        <taxon>metagenomes</taxon>
        <taxon>ecological metagenomes</taxon>
    </lineage>
</organism>